<evidence type="ECO:0000313" key="3">
    <source>
        <dbReference type="Proteomes" id="UP000076532"/>
    </source>
</evidence>
<keyword evidence="3" id="KW-1185">Reference proteome</keyword>
<evidence type="ECO:0000256" key="1">
    <source>
        <dbReference type="SAM" id="MobiDB-lite"/>
    </source>
</evidence>
<gene>
    <name evidence="2" type="ORF">FIBSPDRAFT_944036</name>
</gene>
<organism evidence="2 3">
    <name type="scientific">Athelia psychrophila</name>
    <dbReference type="NCBI Taxonomy" id="1759441"/>
    <lineage>
        <taxon>Eukaryota</taxon>
        <taxon>Fungi</taxon>
        <taxon>Dikarya</taxon>
        <taxon>Basidiomycota</taxon>
        <taxon>Agaricomycotina</taxon>
        <taxon>Agaricomycetes</taxon>
        <taxon>Agaricomycetidae</taxon>
        <taxon>Atheliales</taxon>
        <taxon>Atheliaceae</taxon>
        <taxon>Athelia</taxon>
    </lineage>
</organism>
<dbReference type="Proteomes" id="UP000076532">
    <property type="component" value="Unassembled WGS sequence"/>
</dbReference>
<name>A0A166V9B6_9AGAM</name>
<evidence type="ECO:0000313" key="2">
    <source>
        <dbReference type="EMBL" id="KZP32483.1"/>
    </source>
</evidence>
<dbReference type="AlphaFoldDB" id="A0A166V9B6"/>
<feature type="region of interest" description="Disordered" evidence="1">
    <location>
        <begin position="1"/>
        <end position="39"/>
    </location>
</feature>
<dbReference type="OrthoDB" id="3066210at2759"/>
<dbReference type="EMBL" id="KV417485">
    <property type="protein sequence ID" value="KZP32483.1"/>
    <property type="molecule type" value="Genomic_DNA"/>
</dbReference>
<feature type="compositionally biased region" description="Basic and acidic residues" evidence="1">
    <location>
        <begin position="10"/>
        <end position="22"/>
    </location>
</feature>
<reference evidence="2 3" key="1">
    <citation type="journal article" date="2016" name="Mol. Biol. Evol.">
        <title>Comparative Genomics of Early-Diverging Mushroom-Forming Fungi Provides Insights into the Origins of Lignocellulose Decay Capabilities.</title>
        <authorList>
            <person name="Nagy L.G."/>
            <person name="Riley R."/>
            <person name="Tritt A."/>
            <person name="Adam C."/>
            <person name="Daum C."/>
            <person name="Floudas D."/>
            <person name="Sun H."/>
            <person name="Yadav J.S."/>
            <person name="Pangilinan J."/>
            <person name="Larsson K.H."/>
            <person name="Matsuura K."/>
            <person name="Barry K."/>
            <person name="Labutti K."/>
            <person name="Kuo R."/>
            <person name="Ohm R.A."/>
            <person name="Bhattacharya S.S."/>
            <person name="Shirouzu T."/>
            <person name="Yoshinaga Y."/>
            <person name="Martin F.M."/>
            <person name="Grigoriev I.V."/>
            <person name="Hibbett D.S."/>
        </authorList>
    </citation>
    <scope>NUCLEOTIDE SEQUENCE [LARGE SCALE GENOMIC DNA]</scope>
    <source>
        <strain evidence="2 3">CBS 109695</strain>
    </source>
</reference>
<accession>A0A166V9B6</accession>
<sequence>MAGTTSSSKHIQDPVEPVKRPAADVGPDSSHASHPKRRKIFRDKVVTRGQENAAASANAPVIPCTSTEGVVGSVAVKMDLPAIEVISSKELSEPDIGNQSDVSLSVAADGALGKWSIYIWCTAKSDVHGSPPSVVKLDDAALVGYDASIVERIQTLAAFQDDKRAILAADFLPNAGAWGPSAQFRTLSGTLCTQSLHPTPYTIWIVGRVAKFKFMEEDRNAKQIVLDVLPWSITASAHVHSFLGKHSSPPGLPSGGAEGATFPEPTVIHVSTFMNRKTEEGIEPFMEVFDARPAFTVKSSMPRLTCWGIGVEDTVVVEARVTRYRTTKCETRRWDWLTWRAGLTLQAVSLLHTYDKERDDSIDDDVDFRL</sequence>
<protein>
    <submittedName>
        <fullName evidence="2">Uncharacterized protein</fullName>
    </submittedName>
</protein>
<proteinExistence type="predicted"/>